<dbReference type="AlphaFoldDB" id="A0A8B6F2F1"/>
<feature type="domain" description="MULE transposase" evidence="1">
    <location>
        <begin position="116"/>
        <end position="210"/>
    </location>
</feature>
<dbReference type="OrthoDB" id="6123510at2759"/>
<proteinExistence type="predicted"/>
<protein>
    <recommendedName>
        <fullName evidence="1">MULE transposase domain-containing protein</fullName>
    </recommendedName>
</protein>
<dbReference type="PANTHER" id="PTHR47160:SF8">
    <property type="entry name" value="MULE TRANSPOSASE DOMAIN-CONTAINING PROTEIN"/>
    <property type="match status" value="1"/>
</dbReference>
<dbReference type="EMBL" id="UYJE01005998">
    <property type="protein sequence ID" value="VDI42308.1"/>
    <property type="molecule type" value="Genomic_DNA"/>
</dbReference>
<dbReference type="PANTHER" id="PTHR47160">
    <property type="entry name" value="PUTATIVE-RELATED"/>
    <property type="match status" value="1"/>
</dbReference>
<dbReference type="Gene3D" id="2.20.25.240">
    <property type="match status" value="1"/>
</dbReference>
<dbReference type="InterPro" id="IPR018289">
    <property type="entry name" value="MULE_transposase_dom"/>
</dbReference>
<dbReference type="Pfam" id="PF10551">
    <property type="entry name" value="MULE"/>
    <property type="match status" value="1"/>
</dbReference>
<comment type="caution">
    <text evidence="2">The sequence shown here is derived from an EMBL/GenBank/DDBJ whole genome shotgun (WGS) entry which is preliminary data.</text>
</comment>
<keyword evidence="3" id="KW-1185">Reference proteome</keyword>
<gene>
    <name evidence="2" type="ORF">MGAL_10B076321</name>
</gene>
<organism evidence="2 3">
    <name type="scientific">Mytilus galloprovincialis</name>
    <name type="common">Mediterranean mussel</name>
    <dbReference type="NCBI Taxonomy" id="29158"/>
    <lineage>
        <taxon>Eukaryota</taxon>
        <taxon>Metazoa</taxon>
        <taxon>Spiralia</taxon>
        <taxon>Lophotrochozoa</taxon>
        <taxon>Mollusca</taxon>
        <taxon>Bivalvia</taxon>
        <taxon>Autobranchia</taxon>
        <taxon>Pteriomorphia</taxon>
        <taxon>Mytilida</taxon>
        <taxon>Mytiloidea</taxon>
        <taxon>Mytilidae</taxon>
        <taxon>Mytilinae</taxon>
        <taxon>Mytilus</taxon>
    </lineage>
</organism>
<dbReference type="Proteomes" id="UP000596742">
    <property type="component" value="Unassembled WGS sequence"/>
</dbReference>
<evidence type="ECO:0000313" key="3">
    <source>
        <dbReference type="Proteomes" id="UP000596742"/>
    </source>
</evidence>
<accession>A0A8B6F2F1</accession>
<name>A0A8B6F2F1_MYTGA</name>
<evidence type="ECO:0000259" key="1">
    <source>
        <dbReference type="Pfam" id="PF10551"/>
    </source>
</evidence>
<sequence>MFRVKTRRDERVYWICTTRNCPATLNTRNNIPTKLPNGHNHDSHKVKLKVDEILQTIKKRCRKETTPVPTIYEQEVIKLRNPEWNDETQEVVENLPTFESCRDDEPNHLTAADIIYGDGTFYTCPDVFFQLYTFHAFVDGAIYPLVYALLPGKSQIIYTRFLTLLKEACQRFDLQLQPTTIFLDYEVAVRNAAYQVFPGITGKGCFFHYTQCIWRKAQDTGLQTHYKNNNDITRLVRRAAVLPLVPMQHVEDIWLNALEEIDEANTNINTLAFTDYVTEYWVETNRHLWNHYDTVGPRTNNHLEGWHHKLKNHVEHPHPNIFNLVKLLKKQQAAIEVRLIQYSAGGKRRQRKRKYIEIDTRLADLKQRLQDNSMTPVEYADAASYLLHIN</sequence>
<reference evidence="2" key="1">
    <citation type="submission" date="2018-11" db="EMBL/GenBank/DDBJ databases">
        <authorList>
            <person name="Alioto T."/>
            <person name="Alioto T."/>
        </authorList>
    </citation>
    <scope>NUCLEOTIDE SEQUENCE</scope>
</reference>
<evidence type="ECO:0000313" key="2">
    <source>
        <dbReference type="EMBL" id="VDI42308.1"/>
    </source>
</evidence>